<keyword evidence="2" id="KW-1133">Transmembrane helix</keyword>
<protein>
    <submittedName>
        <fullName evidence="3">Uncharacterized protein</fullName>
    </submittedName>
</protein>
<keyword evidence="2" id="KW-0812">Transmembrane</keyword>
<gene>
    <name evidence="3" type="ORF">NEPTK9_000083</name>
</gene>
<dbReference type="RefSeq" id="WP_228546930.1">
    <property type="nucleotide sequence ID" value="NZ_JAAEJV010000001.1"/>
</dbReference>
<keyword evidence="2" id="KW-0472">Membrane</keyword>
<feature type="compositionally biased region" description="Low complexity" evidence="1">
    <location>
        <begin position="109"/>
        <end position="124"/>
    </location>
</feature>
<evidence type="ECO:0000313" key="4">
    <source>
        <dbReference type="Proteomes" id="UP001194714"/>
    </source>
</evidence>
<feature type="region of interest" description="Disordered" evidence="1">
    <location>
        <begin position="201"/>
        <end position="237"/>
    </location>
</feature>
<dbReference type="EMBL" id="JAAEJV010000001">
    <property type="protein sequence ID" value="MBF5058586.1"/>
    <property type="molecule type" value="Genomic_DNA"/>
</dbReference>
<evidence type="ECO:0000256" key="1">
    <source>
        <dbReference type="SAM" id="MobiDB-lite"/>
    </source>
</evidence>
<evidence type="ECO:0000256" key="2">
    <source>
        <dbReference type="SAM" id="Phobius"/>
    </source>
</evidence>
<feature type="region of interest" description="Disordered" evidence="1">
    <location>
        <begin position="109"/>
        <end position="142"/>
    </location>
</feature>
<proteinExistence type="predicted"/>
<evidence type="ECO:0000313" key="3">
    <source>
        <dbReference type="EMBL" id="MBF5058586.1"/>
    </source>
</evidence>
<feature type="compositionally biased region" description="Polar residues" evidence="1">
    <location>
        <begin position="201"/>
        <end position="236"/>
    </location>
</feature>
<keyword evidence="4" id="KW-1185">Reference proteome</keyword>
<accession>A0ABS0AWU3</accession>
<sequence>MKYQTTRLLGQEKERHVLNKKTLGLRFASPKKERKVPLKPLETVGDLLKGLAQFYYEGESLIRDQIAYNRFRVINIESLGIGATDFYLDNKTKEKLIASGVKGTKKFFSSSSSSDYNNGGSSTNRNRKAFSLDSSKPEKKNTNEESSFMNYIYISAGLAVAIGAVAAVAFKVTGLPVSFIFRRVATCRSCKKRFINLSDNSSNGQINESKPNTNTGDEENVTNPNDGASSSNTGNQDVRIGKDIWENHFDNIEGTEGPLPYDITQILNAKSTFEVEGYSKKVRDTHILVWIPERVGGDNISLNSLEKIFRKYRYYSDSIKKEIGAKKIEKATWILISKNVLKNTRNKTYNEQRKSVGAHISKGYTLPKVLELAAALLIYEKEKKKKLLSNSPPTYTRCQERVCNNQWPVAIGNFGAKGLCIDPYWLDSKDCGVIAARRL</sequence>
<name>A0ABS0AWU3_9BACT</name>
<organism evidence="3 4">
    <name type="scientific">Candidatus Neptunichlamydia vexilliferae</name>
    <dbReference type="NCBI Taxonomy" id="1651774"/>
    <lineage>
        <taxon>Bacteria</taxon>
        <taxon>Pseudomonadati</taxon>
        <taxon>Chlamydiota</taxon>
        <taxon>Chlamydiia</taxon>
        <taxon>Parachlamydiales</taxon>
        <taxon>Simkaniaceae</taxon>
        <taxon>Candidatus Neptunichlamydia</taxon>
    </lineage>
</organism>
<reference evidence="3 4" key="1">
    <citation type="submission" date="2020-01" db="EMBL/GenBank/DDBJ databases">
        <title>Draft genome sequence of Cand. Neptunochlamydia vexilliferae K9.</title>
        <authorList>
            <person name="Schulz F."/>
            <person name="Koestlbacher S."/>
            <person name="Wascher F."/>
            <person name="Pizzetti I."/>
            <person name="Horn M."/>
        </authorList>
    </citation>
    <scope>NUCLEOTIDE SEQUENCE [LARGE SCALE GENOMIC DNA]</scope>
    <source>
        <strain evidence="3 4">K9</strain>
    </source>
</reference>
<feature type="transmembrane region" description="Helical" evidence="2">
    <location>
        <begin position="148"/>
        <end position="170"/>
    </location>
</feature>
<comment type="caution">
    <text evidence="3">The sequence shown here is derived from an EMBL/GenBank/DDBJ whole genome shotgun (WGS) entry which is preliminary data.</text>
</comment>
<dbReference type="Proteomes" id="UP001194714">
    <property type="component" value="Unassembled WGS sequence"/>
</dbReference>